<feature type="transmembrane region" description="Helical" evidence="1">
    <location>
        <begin position="311"/>
        <end position="332"/>
    </location>
</feature>
<proteinExistence type="predicted"/>
<sequence length="347" mass="36394">MIGKPPRGHTASMSTPDRRTALFAVAIALASALFFTCTYVLNRAASVDGGHWAWTAALRYLITLPLLWPLMRWQGGAGPVLRAIAAHPGPWLAWSAIGFVLFYVGLSFAAASGPSWLVAGTFQLTVVAGMLCAPLLYRGAGDRRARIPLPALLAGLVVVAGVMLMQFGHGGGQLDRDGWIALVCVAAAAFAYPLGNRGLLLHLERSGEALNATQRVFGMTLAGQPFWWALAAFAFATAGTPDSGQVWLAAGVAIGAGIIATVLFFQATGMVRNEPTALAAAEAMQAAEILFATLFGVLWLGETWPQGRALWGALLVVIGIVAFSLVAARAAAGDARSTRRLRSDRGA</sequence>
<feature type="transmembrane region" description="Helical" evidence="1">
    <location>
        <begin position="149"/>
        <end position="167"/>
    </location>
</feature>
<feature type="transmembrane region" description="Helical" evidence="1">
    <location>
        <begin position="244"/>
        <end position="265"/>
    </location>
</feature>
<protein>
    <recommendedName>
        <fullName evidence="4">Multidrug resistance efflux transporter family protein</fullName>
    </recommendedName>
</protein>
<dbReference type="AlphaFoldDB" id="A0A2U9T364"/>
<evidence type="ECO:0008006" key="4">
    <source>
        <dbReference type="Google" id="ProtNLM"/>
    </source>
</evidence>
<dbReference type="Pfam" id="PF13536">
    <property type="entry name" value="EmrE"/>
    <property type="match status" value="1"/>
</dbReference>
<evidence type="ECO:0000313" key="2">
    <source>
        <dbReference type="EMBL" id="AWV05982.1"/>
    </source>
</evidence>
<reference evidence="2 3" key="1">
    <citation type="submission" date="2018-05" db="EMBL/GenBank/DDBJ databases">
        <title>The complete genome of Lysobacter maris HZ9B, a marine bacterium antagonistic against terrestrial plant pathogens.</title>
        <authorList>
            <person name="Zhang X.-Q."/>
        </authorList>
    </citation>
    <scope>NUCLEOTIDE SEQUENCE [LARGE SCALE GENOMIC DNA]</scope>
    <source>
        <strain evidence="2 3">HZ9B</strain>
    </source>
</reference>
<dbReference type="Proteomes" id="UP000249447">
    <property type="component" value="Chromosome"/>
</dbReference>
<dbReference type="InterPro" id="IPR032713">
    <property type="entry name" value="EmrE"/>
</dbReference>
<feature type="transmembrane region" description="Helical" evidence="1">
    <location>
        <begin position="277"/>
        <end position="299"/>
    </location>
</feature>
<keyword evidence="1" id="KW-1133">Transmembrane helix</keyword>
<evidence type="ECO:0000256" key="1">
    <source>
        <dbReference type="SAM" id="Phobius"/>
    </source>
</evidence>
<keyword evidence="3" id="KW-1185">Reference proteome</keyword>
<organism evidence="2 3">
    <name type="scientific">Marilutibacter maris</name>
    <dbReference type="NCBI Taxonomy" id="1605891"/>
    <lineage>
        <taxon>Bacteria</taxon>
        <taxon>Pseudomonadati</taxon>
        <taxon>Pseudomonadota</taxon>
        <taxon>Gammaproteobacteria</taxon>
        <taxon>Lysobacterales</taxon>
        <taxon>Lysobacteraceae</taxon>
        <taxon>Marilutibacter</taxon>
    </lineage>
</organism>
<feature type="transmembrane region" description="Helical" evidence="1">
    <location>
        <begin position="91"/>
        <end position="110"/>
    </location>
</feature>
<feature type="transmembrane region" description="Helical" evidence="1">
    <location>
        <begin position="116"/>
        <end position="137"/>
    </location>
</feature>
<dbReference type="KEGG" id="lmb:C9I47_0256"/>
<dbReference type="EMBL" id="CP029843">
    <property type="protein sequence ID" value="AWV05982.1"/>
    <property type="molecule type" value="Genomic_DNA"/>
</dbReference>
<accession>A0A2U9T364</accession>
<feature type="transmembrane region" description="Helical" evidence="1">
    <location>
        <begin position="179"/>
        <end position="195"/>
    </location>
</feature>
<keyword evidence="1" id="KW-0812">Transmembrane</keyword>
<feature type="transmembrane region" description="Helical" evidence="1">
    <location>
        <begin position="21"/>
        <end position="41"/>
    </location>
</feature>
<evidence type="ECO:0000313" key="3">
    <source>
        <dbReference type="Proteomes" id="UP000249447"/>
    </source>
</evidence>
<name>A0A2U9T364_9GAMM</name>
<feature type="transmembrane region" description="Helical" evidence="1">
    <location>
        <begin position="216"/>
        <end position="238"/>
    </location>
</feature>
<gene>
    <name evidence="2" type="ORF">C9I47_0256</name>
</gene>
<keyword evidence="1" id="KW-0472">Membrane</keyword>
<feature type="transmembrane region" description="Helical" evidence="1">
    <location>
        <begin position="53"/>
        <end position="70"/>
    </location>
</feature>